<organism evidence="1 2">
    <name type="scientific">Oryzias melastigma</name>
    <name type="common">Marine medaka</name>
    <dbReference type="NCBI Taxonomy" id="30732"/>
    <lineage>
        <taxon>Eukaryota</taxon>
        <taxon>Metazoa</taxon>
        <taxon>Chordata</taxon>
        <taxon>Craniata</taxon>
        <taxon>Vertebrata</taxon>
        <taxon>Euteleostomi</taxon>
        <taxon>Actinopterygii</taxon>
        <taxon>Neopterygii</taxon>
        <taxon>Teleostei</taxon>
        <taxon>Neoteleostei</taxon>
        <taxon>Acanthomorphata</taxon>
        <taxon>Ovalentaria</taxon>
        <taxon>Atherinomorphae</taxon>
        <taxon>Beloniformes</taxon>
        <taxon>Adrianichthyidae</taxon>
        <taxon>Oryziinae</taxon>
        <taxon>Oryzias</taxon>
    </lineage>
</organism>
<name>A0A834C4R5_ORYME</name>
<sequence>MLEPIPSTVSQSAAPLKRVSAAVSAVAGTRTREGKRIWEGLGLALTVAVESEARHYGGSWTPGRHGP</sequence>
<reference evidence="1" key="1">
    <citation type="journal article" name="BMC Genomics">
        <title>Long-read sequencing and de novo genome assembly of marine medaka (Oryzias melastigma).</title>
        <authorList>
            <person name="Liang P."/>
            <person name="Saqib H.S.A."/>
            <person name="Ni X."/>
            <person name="Shen Y."/>
        </authorList>
    </citation>
    <scope>NUCLEOTIDE SEQUENCE</scope>
    <source>
        <strain evidence="1">Bigg-433</strain>
    </source>
</reference>
<evidence type="ECO:0000313" key="1">
    <source>
        <dbReference type="EMBL" id="KAF6719861.1"/>
    </source>
</evidence>
<gene>
    <name evidence="1" type="ORF">FQA47_000181</name>
</gene>
<proteinExistence type="predicted"/>
<accession>A0A834C4R5</accession>
<comment type="caution">
    <text evidence="1">The sequence shown here is derived from an EMBL/GenBank/DDBJ whole genome shotgun (WGS) entry which is preliminary data.</text>
</comment>
<protein>
    <submittedName>
        <fullName evidence="1">Uncharacterized protein</fullName>
    </submittedName>
</protein>
<dbReference type="AlphaFoldDB" id="A0A834C4R5"/>
<dbReference type="Proteomes" id="UP000646548">
    <property type="component" value="Unassembled WGS sequence"/>
</dbReference>
<evidence type="ECO:0000313" key="2">
    <source>
        <dbReference type="Proteomes" id="UP000646548"/>
    </source>
</evidence>
<dbReference type="EMBL" id="WKFB01000548">
    <property type="protein sequence ID" value="KAF6719861.1"/>
    <property type="molecule type" value="Genomic_DNA"/>
</dbReference>